<keyword evidence="4 12" id="KW-0548">Nucleotidyltransferase</keyword>
<organism evidence="12 13">
    <name type="scientific">Rhizobium setariae</name>
    <dbReference type="NCBI Taxonomy" id="2801340"/>
    <lineage>
        <taxon>Bacteria</taxon>
        <taxon>Pseudomonadati</taxon>
        <taxon>Pseudomonadota</taxon>
        <taxon>Alphaproteobacteria</taxon>
        <taxon>Hyphomicrobiales</taxon>
        <taxon>Rhizobiaceae</taxon>
        <taxon>Rhizobium/Agrobacterium group</taxon>
        <taxon>Rhizobium</taxon>
    </lineage>
</organism>
<feature type="domain" description="Nucleotidyl transferase" evidence="9">
    <location>
        <begin position="8"/>
        <end position="288"/>
    </location>
</feature>
<dbReference type="Pfam" id="PF00483">
    <property type="entry name" value="NTP_transferase"/>
    <property type="match status" value="1"/>
</dbReference>
<dbReference type="PANTHER" id="PTHR46390:SF1">
    <property type="entry name" value="MANNOSE-1-PHOSPHATE GUANYLYLTRANSFERASE"/>
    <property type="match status" value="1"/>
</dbReference>
<dbReference type="GO" id="GO:0016853">
    <property type="term" value="F:isomerase activity"/>
    <property type="evidence" value="ECO:0007669"/>
    <property type="project" value="UniProtKB-KW"/>
</dbReference>
<keyword evidence="13" id="KW-1185">Reference proteome</keyword>
<dbReference type="InterPro" id="IPR011051">
    <property type="entry name" value="RmlC_Cupin_sf"/>
</dbReference>
<dbReference type="SUPFAM" id="SSF51182">
    <property type="entry name" value="RmlC-like cupins"/>
    <property type="match status" value="1"/>
</dbReference>
<dbReference type="Gene3D" id="3.90.550.10">
    <property type="entry name" value="Spore Coat Polysaccharide Biosynthesis Protein SpsA, Chain A"/>
    <property type="match status" value="1"/>
</dbReference>
<comment type="catalytic activity">
    <reaction evidence="7">
        <text>alpha-D-mannose 1-phosphate + GTP + H(+) = GDP-alpha-D-mannose + diphosphate</text>
        <dbReference type="Rhea" id="RHEA:15229"/>
        <dbReference type="ChEBI" id="CHEBI:15378"/>
        <dbReference type="ChEBI" id="CHEBI:33019"/>
        <dbReference type="ChEBI" id="CHEBI:37565"/>
        <dbReference type="ChEBI" id="CHEBI:57527"/>
        <dbReference type="ChEBI" id="CHEBI:58409"/>
        <dbReference type="EC" id="2.7.7.13"/>
    </reaction>
</comment>
<evidence type="ECO:0000256" key="3">
    <source>
        <dbReference type="ARBA" id="ARBA00022679"/>
    </source>
</evidence>
<dbReference type="Gene3D" id="2.60.120.10">
    <property type="entry name" value="Jelly Rolls"/>
    <property type="match status" value="1"/>
</dbReference>
<accession>A0A937CIU1</accession>
<dbReference type="FunFam" id="3.90.550.10:FF:000046">
    <property type="entry name" value="Mannose-1-phosphate guanylyltransferase (GDP)"/>
    <property type="match status" value="1"/>
</dbReference>
<sequence length="474" mass="51755">MGSNLIVPVILAGGKGTRLWPMSRSQRPKQFLALTGDLSLFQMTLKRLDDPSRYGKPVVVTNAEYRFLVAEQAQEAGIELEAVVLEPVARNTAAAIAAATLIAARNGPCLIHILASDHNITLDDAYLAAVDTAAAAAKAGRLATFGITPTSPATGFGYIEAGTEEKTGAHTVKRFVEKPSEDKAREMIASGNYYWNSGMFMFDSTVFTAECKVLAPDVFKAADASVSAARVDLDFIRLGEAEFSASPDISVDYAIFEKTRLASVVPSPIQWSDLGAWDAVWKESQADEAGNVSRGPVNLFNTRQSLVLSESMHVSVNGVEDAVVIATEDAVYVGKLSDAQDVGRVVKELMKNPKTAKLTEEHRTSYRPWGGYSSVLMGDRFQVKRLFVKPGKQLSLQKHHHRSEHWIVVRGTAEVQIGDTVQMLRENQSVYIPQGDVHRLSNPGKILLELIEVQTGSYLGEDDIIRLEDTFGRS</sequence>
<evidence type="ECO:0000256" key="1">
    <source>
        <dbReference type="ARBA" id="ARBA00006115"/>
    </source>
</evidence>
<feature type="domain" description="MannoseP isomerase/GMP-like beta-helix" evidence="11">
    <location>
        <begin position="301"/>
        <end position="349"/>
    </location>
</feature>
<evidence type="ECO:0000256" key="5">
    <source>
        <dbReference type="ARBA" id="ARBA00022741"/>
    </source>
</evidence>
<comment type="caution">
    <text evidence="12">The sequence shown here is derived from an EMBL/GenBank/DDBJ whole genome shotgun (WGS) entry which is preliminary data.</text>
</comment>
<dbReference type="PANTHER" id="PTHR46390">
    <property type="entry name" value="MANNOSE-1-PHOSPHATE GUANYLYLTRANSFERASE"/>
    <property type="match status" value="1"/>
</dbReference>
<dbReference type="NCBIfam" id="TIGR01479">
    <property type="entry name" value="GMP_PMI"/>
    <property type="match status" value="1"/>
</dbReference>
<dbReference type="EMBL" id="JAEQNC010000001">
    <property type="protein sequence ID" value="MBL0370445.1"/>
    <property type="molecule type" value="Genomic_DNA"/>
</dbReference>
<evidence type="ECO:0000256" key="8">
    <source>
        <dbReference type="RuleBase" id="RU004190"/>
    </source>
</evidence>
<dbReference type="Pfam" id="PF22640">
    <property type="entry name" value="ManC_GMP_beta-helix"/>
    <property type="match status" value="1"/>
</dbReference>
<dbReference type="GO" id="GO:0004475">
    <property type="term" value="F:mannose-1-phosphate guanylyltransferase (GTP) activity"/>
    <property type="evidence" value="ECO:0007669"/>
    <property type="project" value="UniProtKB-EC"/>
</dbReference>
<dbReference type="InterPro" id="IPR001538">
    <property type="entry name" value="Man6P_isomerase-2_C"/>
</dbReference>
<evidence type="ECO:0000256" key="4">
    <source>
        <dbReference type="ARBA" id="ARBA00022695"/>
    </source>
</evidence>
<dbReference type="InterPro" id="IPR014710">
    <property type="entry name" value="RmlC-like_jellyroll"/>
</dbReference>
<keyword evidence="12" id="KW-0413">Isomerase</keyword>
<dbReference type="GO" id="GO:0000271">
    <property type="term" value="P:polysaccharide biosynthetic process"/>
    <property type="evidence" value="ECO:0007669"/>
    <property type="project" value="InterPro"/>
</dbReference>
<dbReference type="SUPFAM" id="SSF53448">
    <property type="entry name" value="Nucleotide-diphospho-sugar transferases"/>
    <property type="match status" value="1"/>
</dbReference>
<evidence type="ECO:0000259" key="9">
    <source>
        <dbReference type="Pfam" id="PF00483"/>
    </source>
</evidence>
<evidence type="ECO:0000259" key="11">
    <source>
        <dbReference type="Pfam" id="PF22640"/>
    </source>
</evidence>
<comment type="similarity">
    <text evidence="1 8">Belongs to the mannose-6-phosphate isomerase type 2 family.</text>
</comment>
<name>A0A937CIU1_9HYPH</name>
<keyword evidence="3 12" id="KW-0808">Transferase</keyword>
<dbReference type="InterPro" id="IPR006375">
    <property type="entry name" value="Man1P_GuaTrfase/Man6P_Isoase"/>
</dbReference>
<dbReference type="RefSeq" id="WP_201651635.1">
    <property type="nucleotide sequence ID" value="NZ_JAEQNC010000001.1"/>
</dbReference>
<evidence type="ECO:0000256" key="2">
    <source>
        <dbReference type="ARBA" id="ARBA00012387"/>
    </source>
</evidence>
<dbReference type="InterPro" id="IPR005835">
    <property type="entry name" value="NTP_transferase_dom"/>
</dbReference>
<dbReference type="InterPro" id="IPR029044">
    <property type="entry name" value="Nucleotide-diphossugar_trans"/>
</dbReference>
<dbReference type="InterPro" id="IPR054566">
    <property type="entry name" value="ManC/GMP-like_b-helix"/>
</dbReference>
<dbReference type="InterPro" id="IPR049577">
    <property type="entry name" value="GMPP_N"/>
</dbReference>
<evidence type="ECO:0000313" key="12">
    <source>
        <dbReference type="EMBL" id="MBL0370445.1"/>
    </source>
</evidence>
<keyword evidence="6" id="KW-0342">GTP-binding</keyword>
<dbReference type="Proteomes" id="UP000633219">
    <property type="component" value="Unassembled WGS sequence"/>
</dbReference>
<keyword evidence="5" id="KW-0547">Nucleotide-binding</keyword>
<evidence type="ECO:0000256" key="6">
    <source>
        <dbReference type="ARBA" id="ARBA00023134"/>
    </source>
</evidence>
<gene>
    <name evidence="12" type="ORF">JJB09_00240</name>
</gene>
<dbReference type="CDD" id="cd02213">
    <property type="entry name" value="cupin_PMI_typeII_C"/>
    <property type="match status" value="1"/>
</dbReference>
<evidence type="ECO:0000313" key="13">
    <source>
        <dbReference type="Proteomes" id="UP000633219"/>
    </source>
</evidence>
<protein>
    <recommendedName>
        <fullName evidence="2">mannose-1-phosphate guanylyltransferase</fullName>
        <ecNumber evidence="2">2.7.7.13</ecNumber>
    </recommendedName>
</protein>
<dbReference type="GO" id="GO:0005525">
    <property type="term" value="F:GTP binding"/>
    <property type="evidence" value="ECO:0007669"/>
    <property type="project" value="UniProtKB-KW"/>
</dbReference>
<dbReference type="FunFam" id="2.60.120.10:FF:000032">
    <property type="entry name" value="Mannose-1-phosphate guanylyltransferase/mannose-6-phosphate isomerase"/>
    <property type="match status" value="1"/>
</dbReference>
<dbReference type="AlphaFoldDB" id="A0A937CIU1"/>
<dbReference type="InterPro" id="IPR051161">
    <property type="entry name" value="Mannose-6P_isomerase_type2"/>
</dbReference>
<dbReference type="Pfam" id="PF01050">
    <property type="entry name" value="MannoseP_isomer"/>
    <property type="match status" value="1"/>
</dbReference>
<feature type="domain" description="Mannose-6-phosphate isomerase type II C-terminal" evidence="10">
    <location>
        <begin position="357"/>
        <end position="469"/>
    </location>
</feature>
<dbReference type="CDD" id="cd02509">
    <property type="entry name" value="GDP-M1P_Guanylyltransferase"/>
    <property type="match status" value="1"/>
</dbReference>
<evidence type="ECO:0000259" key="10">
    <source>
        <dbReference type="Pfam" id="PF01050"/>
    </source>
</evidence>
<evidence type="ECO:0000256" key="7">
    <source>
        <dbReference type="ARBA" id="ARBA00047343"/>
    </source>
</evidence>
<reference evidence="12" key="1">
    <citation type="submission" date="2021-01" db="EMBL/GenBank/DDBJ databases">
        <title>Rhizobium sp. strain KVB221 16S ribosomal RNA gene Genome sequencing and assembly.</title>
        <authorList>
            <person name="Kang M."/>
        </authorList>
    </citation>
    <scope>NUCLEOTIDE SEQUENCE</scope>
    <source>
        <strain evidence="12">KVB221</strain>
    </source>
</reference>
<dbReference type="GO" id="GO:0009298">
    <property type="term" value="P:GDP-mannose biosynthetic process"/>
    <property type="evidence" value="ECO:0007669"/>
    <property type="project" value="TreeGrafter"/>
</dbReference>
<proteinExistence type="inferred from homology"/>
<dbReference type="EC" id="2.7.7.13" evidence="2"/>